<dbReference type="GO" id="GO:0016853">
    <property type="term" value="F:isomerase activity"/>
    <property type="evidence" value="ECO:0007669"/>
    <property type="project" value="UniProtKB-KW"/>
</dbReference>
<dbReference type="Gene3D" id="3.40.30.10">
    <property type="entry name" value="Glutaredoxin"/>
    <property type="match status" value="1"/>
</dbReference>
<gene>
    <name evidence="5" type="ORF">C8E02_1367</name>
</gene>
<evidence type="ECO:0000259" key="4">
    <source>
        <dbReference type="PROSITE" id="PS51352"/>
    </source>
</evidence>
<dbReference type="Pfam" id="PF08534">
    <property type="entry name" value="Redoxin"/>
    <property type="match status" value="1"/>
</dbReference>
<protein>
    <submittedName>
        <fullName evidence="5">Thiol-disulfide isomerase/thioredoxin</fullName>
    </submittedName>
</protein>
<dbReference type="SUPFAM" id="SSF52833">
    <property type="entry name" value="Thioredoxin-like"/>
    <property type="match status" value="1"/>
</dbReference>
<organism evidence="5 6">
    <name type="scientific">Vogesella indigofera</name>
    <name type="common">Pseudomonas indigofera</name>
    <dbReference type="NCBI Taxonomy" id="45465"/>
    <lineage>
        <taxon>Bacteria</taxon>
        <taxon>Pseudomonadati</taxon>
        <taxon>Pseudomonadota</taxon>
        <taxon>Betaproteobacteria</taxon>
        <taxon>Neisseriales</taxon>
        <taxon>Chromobacteriaceae</taxon>
        <taxon>Vogesella</taxon>
    </lineage>
</organism>
<accession>A0A495BG05</accession>
<evidence type="ECO:0000256" key="3">
    <source>
        <dbReference type="ARBA" id="ARBA00023284"/>
    </source>
</evidence>
<comment type="subcellular location">
    <subcellularLocation>
        <location evidence="1">Cell envelope</location>
    </subcellularLocation>
</comment>
<dbReference type="InterPro" id="IPR017937">
    <property type="entry name" value="Thioredoxin_CS"/>
</dbReference>
<dbReference type="PROSITE" id="PS00194">
    <property type="entry name" value="THIOREDOXIN_1"/>
    <property type="match status" value="1"/>
</dbReference>
<feature type="domain" description="Thioredoxin" evidence="4">
    <location>
        <begin position="23"/>
        <end position="162"/>
    </location>
</feature>
<dbReference type="PANTHER" id="PTHR42852">
    <property type="entry name" value="THIOL:DISULFIDE INTERCHANGE PROTEIN DSBE"/>
    <property type="match status" value="1"/>
</dbReference>
<dbReference type="GO" id="GO:0017004">
    <property type="term" value="P:cytochrome complex assembly"/>
    <property type="evidence" value="ECO:0007669"/>
    <property type="project" value="UniProtKB-KW"/>
</dbReference>
<sequence>MSVKTMLSRRLLLGGLLLLPLGAVAGGLLDSAVLTELNGKPASFARYQGKTTVVNFWATWCAPCRKEMPLLSALAPRLAARQVRFVGIALDQPGEVAAYLKQLPVSYPVLMSDGEGIALMRALGNRSGGLPFTVVLDEQGRPLARLAGLVSEAELMKALPLR</sequence>
<name>A0A495BG05_VOGIN</name>
<dbReference type="GO" id="GO:0030313">
    <property type="term" value="C:cell envelope"/>
    <property type="evidence" value="ECO:0007669"/>
    <property type="project" value="UniProtKB-SubCell"/>
</dbReference>
<dbReference type="PANTHER" id="PTHR42852:SF13">
    <property type="entry name" value="PROTEIN DIPZ"/>
    <property type="match status" value="1"/>
</dbReference>
<evidence type="ECO:0000256" key="2">
    <source>
        <dbReference type="ARBA" id="ARBA00022748"/>
    </source>
</evidence>
<proteinExistence type="predicted"/>
<dbReference type="CDD" id="cd02966">
    <property type="entry name" value="TlpA_like_family"/>
    <property type="match status" value="1"/>
</dbReference>
<keyword evidence="5" id="KW-0413">Isomerase</keyword>
<dbReference type="AlphaFoldDB" id="A0A495BG05"/>
<dbReference type="InterPro" id="IPR013740">
    <property type="entry name" value="Redoxin"/>
</dbReference>
<dbReference type="GO" id="GO:0015036">
    <property type="term" value="F:disulfide oxidoreductase activity"/>
    <property type="evidence" value="ECO:0007669"/>
    <property type="project" value="UniProtKB-ARBA"/>
</dbReference>
<dbReference type="InterPro" id="IPR013766">
    <property type="entry name" value="Thioredoxin_domain"/>
</dbReference>
<evidence type="ECO:0000256" key="1">
    <source>
        <dbReference type="ARBA" id="ARBA00004196"/>
    </source>
</evidence>
<dbReference type="InterPro" id="IPR036249">
    <property type="entry name" value="Thioredoxin-like_sf"/>
</dbReference>
<reference evidence="5 6" key="1">
    <citation type="submission" date="2018-10" db="EMBL/GenBank/DDBJ databases">
        <title>Genomic Encyclopedia of Type Strains, Phase IV (KMG-IV): sequencing the most valuable type-strain genomes for metagenomic binning, comparative biology and taxonomic classification.</title>
        <authorList>
            <person name="Goeker M."/>
        </authorList>
    </citation>
    <scope>NUCLEOTIDE SEQUENCE [LARGE SCALE GENOMIC DNA]</scope>
    <source>
        <strain evidence="5 6">DSM 3303</strain>
    </source>
</reference>
<keyword evidence="3" id="KW-0676">Redox-active center</keyword>
<dbReference type="RefSeq" id="WP_211329188.1">
    <property type="nucleotide sequence ID" value="NZ_RBID01000013.1"/>
</dbReference>
<dbReference type="PROSITE" id="PS51352">
    <property type="entry name" value="THIOREDOXIN_2"/>
    <property type="match status" value="1"/>
</dbReference>
<dbReference type="EMBL" id="RBID01000013">
    <property type="protein sequence ID" value="RKQ60023.1"/>
    <property type="molecule type" value="Genomic_DNA"/>
</dbReference>
<comment type="caution">
    <text evidence="5">The sequence shown here is derived from an EMBL/GenBank/DDBJ whole genome shotgun (WGS) entry which is preliminary data.</text>
</comment>
<keyword evidence="2" id="KW-0201">Cytochrome c-type biogenesis</keyword>
<dbReference type="InterPro" id="IPR050553">
    <property type="entry name" value="Thioredoxin_ResA/DsbE_sf"/>
</dbReference>
<evidence type="ECO:0000313" key="6">
    <source>
        <dbReference type="Proteomes" id="UP000279384"/>
    </source>
</evidence>
<evidence type="ECO:0000313" key="5">
    <source>
        <dbReference type="EMBL" id="RKQ60023.1"/>
    </source>
</evidence>
<dbReference type="Proteomes" id="UP000279384">
    <property type="component" value="Unassembled WGS sequence"/>
</dbReference>